<organism evidence="2 3">
    <name type="scientific">Nitritalea halalkaliphila LW7</name>
    <dbReference type="NCBI Taxonomy" id="1189621"/>
    <lineage>
        <taxon>Bacteria</taxon>
        <taxon>Pseudomonadati</taxon>
        <taxon>Bacteroidota</taxon>
        <taxon>Cytophagia</taxon>
        <taxon>Cytophagales</taxon>
        <taxon>Cyclobacteriaceae</taxon>
        <taxon>Nitritalea</taxon>
    </lineage>
</organism>
<comment type="caution">
    <text evidence="2">The sequence shown here is derived from an EMBL/GenBank/DDBJ whole genome shotgun (WGS) entry which is preliminary data.</text>
</comment>
<accession>I5BW56</accession>
<evidence type="ECO:0000313" key="3">
    <source>
        <dbReference type="Proteomes" id="UP000005551"/>
    </source>
</evidence>
<evidence type="ECO:0000313" key="2">
    <source>
        <dbReference type="EMBL" id="EIM73808.1"/>
    </source>
</evidence>
<dbReference type="AlphaFoldDB" id="I5BW56"/>
<evidence type="ECO:0000256" key="1">
    <source>
        <dbReference type="SAM" id="MobiDB-lite"/>
    </source>
</evidence>
<proteinExistence type="predicted"/>
<sequence length="565" mass="58610">MKHVLPYALLGGFLLFSLLTIFSGSAAEGDQEVLRIDFSGLSGPTEGPLTGVGAASIDNIRLSRGPGLGAASAPNGFNSTNWNATAGNFLSLDFEVAEGQALHVRTLTLAGQSSGGGPRDMAIFSSTDGFTTPVATWVQISSAAPQTLDMSALPPLRGTVSLRIMPTSNVSANGGTVASGGTFRLTNTTSVDGLQLTGMLIGQEEGAGPDQPVAPEPENPEEPGEPDNPEEPGEPENPETPGDLPANPEENTLARIFWDLSGQPGNQAFTPGSAEPDQIIVFDLERSSSISATAANNSITANGFNTEEERFFTFGFRVPDGFTFTGEKLLLTTRSSAGGPGNLAVQSSIDGFTSSLAEITQTTNDFIVTEIDLSTLGIVRGEVRFRVAAVGQTAANGNSIGSTGTLRIANTRTEGTVFVPLTITGTLAETEVEPEPSLDPVTLLQYDLAGQPGNQASTEPVVLVSGISGQPLTRGAGLAASGSGNSFSSSGWNAGEERFFRFGFTALPGQSVDLSSLRFGYRSSNTGPTNMALRYSGDNFTQNLATFTSVNAFGNLEVDLSALQG</sequence>
<dbReference type="Proteomes" id="UP000005551">
    <property type="component" value="Unassembled WGS sequence"/>
</dbReference>
<reference evidence="2 3" key="1">
    <citation type="submission" date="2012-05" db="EMBL/GenBank/DDBJ databases">
        <title>Genome sequence of Nitritalea halalkaliphila LW7.</title>
        <authorList>
            <person name="Jangir P.K."/>
            <person name="Singh A."/>
            <person name="Shivaji S."/>
            <person name="Sharma R."/>
        </authorList>
    </citation>
    <scope>NUCLEOTIDE SEQUENCE [LARGE SCALE GENOMIC DNA]</scope>
    <source>
        <strain evidence="2 3">LW7</strain>
    </source>
</reference>
<gene>
    <name evidence="2" type="ORF">A3SI_17242</name>
</gene>
<feature type="region of interest" description="Disordered" evidence="1">
    <location>
        <begin position="203"/>
        <end position="249"/>
    </location>
</feature>
<keyword evidence="3" id="KW-1185">Reference proteome</keyword>
<protein>
    <submittedName>
        <fullName evidence="2">Uncharacterized protein</fullName>
    </submittedName>
</protein>
<dbReference type="RefSeq" id="WP_009056918.1">
    <property type="nucleotide sequence ID" value="NZ_AJYA01000055.1"/>
</dbReference>
<name>I5BW56_9BACT</name>
<dbReference type="EMBL" id="AJYA01000055">
    <property type="protein sequence ID" value="EIM73808.1"/>
    <property type="molecule type" value="Genomic_DNA"/>
</dbReference>
<feature type="compositionally biased region" description="Acidic residues" evidence="1">
    <location>
        <begin position="218"/>
        <end position="237"/>
    </location>
</feature>
<dbReference type="PATRIC" id="fig|1189621.3.peg.3580"/>
<dbReference type="STRING" id="1189621.A3SI_17242"/>